<dbReference type="InterPro" id="IPR001466">
    <property type="entry name" value="Beta-lactam-related"/>
</dbReference>
<dbReference type="RefSeq" id="WP_201945382.1">
    <property type="nucleotide sequence ID" value="NZ_JAERRJ010000003.1"/>
</dbReference>
<dbReference type="Pfam" id="PF00144">
    <property type="entry name" value="Beta-lactamase"/>
    <property type="match status" value="1"/>
</dbReference>
<evidence type="ECO:0000259" key="1">
    <source>
        <dbReference type="Pfam" id="PF00144"/>
    </source>
</evidence>
<keyword evidence="3" id="KW-1185">Reference proteome</keyword>
<dbReference type="InterPro" id="IPR050789">
    <property type="entry name" value="Diverse_Enzym_Activities"/>
</dbReference>
<accession>A0ABS1M1V1</accession>
<organism evidence="2 3">
    <name type="scientific">Nocardia acididurans</name>
    <dbReference type="NCBI Taxonomy" id="2802282"/>
    <lineage>
        <taxon>Bacteria</taxon>
        <taxon>Bacillati</taxon>
        <taxon>Actinomycetota</taxon>
        <taxon>Actinomycetes</taxon>
        <taxon>Mycobacteriales</taxon>
        <taxon>Nocardiaceae</taxon>
        <taxon>Nocardia</taxon>
    </lineage>
</organism>
<protein>
    <submittedName>
        <fullName evidence="2">Beta-lactamase family protein</fullName>
    </submittedName>
</protein>
<dbReference type="PANTHER" id="PTHR43283:SF3">
    <property type="entry name" value="BETA-LACTAMASE FAMILY PROTEIN (AFU_ORTHOLOGUE AFUA_5G07500)"/>
    <property type="match status" value="1"/>
</dbReference>
<feature type="domain" description="Beta-lactamase-related" evidence="1">
    <location>
        <begin position="6"/>
        <end position="328"/>
    </location>
</feature>
<proteinExistence type="predicted"/>
<dbReference type="EMBL" id="JAERRJ010000003">
    <property type="protein sequence ID" value="MBL1074510.1"/>
    <property type="molecule type" value="Genomic_DNA"/>
</dbReference>
<dbReference type="Proteomes" id="UP000602198">
    <property type="component" value="Unassembled WGS sequence"/>
</dbReference>
<comment type="caution">
    <text evidence="2">The sequence shown here is derived from an EMBL/GenBank/DDBJ whole genome shotgun (WGS) entry which is preliminary data.</text>
</comment>
<sequence length="458" mass="48729">MTNTELQQLIEGLAEKLGVPGVAVGVYHGGRETYATCGVTNIDNPVPVDENTLFVLGSVSKSYAATAIMRLVEDGRIELDAPVRRYVPELRLADERVAAGLTVMHLLNHTGGLAVRVVVDSGEGDDNLARYVEHLPELDLIGEPGGRASYSQAGYNLLARVVEKVTGQTYEQAVATLLFEPLGLEHSAYLAHEVMTRRFAMGHNVDADGTLSVARAWKNSRADNGGGGLASSVSDQLRWARFHLGDGRTANGERLLSTAALHGMRRPTVELRGSNLADAFGICWFLEDIAGAATFGHGGSGNGQFAELLMVPEHDFAVIVLSNSGPDNGLLLNQSVVRWALEHYLGLVEPDPEPLPFDAARAAEIVGDYAVNDMTVTIAVDGARLTMAAGINADVRAASPVELPPDLPAAAMGLLPGAGDEFIVTEGGLKGSRGYFTRDDNDRIIGADLAGRLFLRVQ</sequence>
<reference evidence="2 3" key="1">
    <citation type="submission" date="2021-01" db="EMBL/GenBank/DDBJ databases">
        <title>WGS of actinomycetes isolated from Thailand.</title>
        <authorList>
            <person name="Thawai C."/>
        </authorList>
    </citation>
    <scope>NUCLEOTIDE SEQUENCE [LARGE SCALE GENOMIC DNA]</scope>
    <source>
        <strain evidence="2 3">LPG 2</strain>
    </source>
</reference>
<dbReference type="PANTHER" id="PTHR43283">
    <property type="entry name" value="BETA-LACTAMASE-RELATED"/>
    <property type="match status" value="1"/>
</dbReference>
<dbReference type="SUPFAM" id="SSF56601">
    <property type="entry name" value="beta-lactamase/transpeptidase-like"/>
    <property type="match status" value="1"/>
</dbReference>
<dbReference type="Gene3D" id="3.40.710.10">
    <property type="entry name" value="DD-peptidase/beta-lactamase superfamily"/>
    <property type="match status" value="1"/>
</dbReference>
<name>A0ABS1M1V1_9NOCA</name>
<evidence type="ECO:0000313" key="2">
    <source>
        <dbReference type="EMBL" id="MBL1074510.1"/>
    </source>
</evidence>
<gene>
    <name evidence="2" type="ORF">JK358_08880</name>
</gene>
<dbReference type="InterPro" id="IPR012338">
    <property type="entry name" value="Beta-lactam/transpept-like"/>
</dbReference>
<evidence type="ECO:0000313" key="3">
    <source>
        <dbReference type="Proteomes" id="UP000602198"/>
    </source>
</evidence>